<dbReference type="Pfam" id="PF13560">
    <property type="entry name" value="HTH_31"/>
    <property type="match status" value="1"/>
</dbReference>
<organism evidence="3 4">
    <name type="scientific">Falsiroseomonas tokyonensis</name>
    <dbReference type="NCBI Taxonomy" id="430521"/>
    <lineage>
        <taxon>Bacteria</taxon>
        <taxon>Pseudomonadati</taxon>
        <taxon>Pseudomonadota</taxon>
        <taxon>Alphaproteobacteria</taxon>
        <taxon>Acetobacterales</taxon>
        <taxon>Roseomonadaceae</taxon>
        <taxon>Falsiroseomonas</taxon>
    </lineage>
</organism>
<feature type="domain" description="HTH cro/C1-type" evidence="2">
    <location>
        <begin position="9"/>
        <end position="64"/>
    </location>
</feature>
<dbReference type="CDD" id="cd00093">
    <property type="entry name" value="HTH_XRE"/>
    <property type="match status" value="1"/>
</dbReference>
<keyword evidence="4" id="KW-1185">Reference proteome</keyword>
<sequence length="111" mass="12130">MPVTLAQRLKELRLKSGQSLQDVADAVKASKAHVWELETGKSKNPSVDLLTKLAEHFRVSVAQLIGEDPGAPQEDPELVALFRDLKGLTTGDRAVLRSTIRAMKKVREGDG</sequence>
<dbReference type="EMBL" id="JBHRSB010000017">
    <property type="protein sequence ID" value="MFC3003858.1"/>
    <property type="molecule type" value="Genomic_DNA"/>
</dbReference>
<dbReference type="SUPFAM" id="SSF47413">
    <property type="entry name" value="lambda repressor-like DNA-binding domains"/>
    <property type="match status" value="1"/>
</dbReference>
<dbReference type="PROSITE" id="PS50943">
    <property type="entry name" value="HTH_CROC1"/>
    <property type="match status" value="1"/>
</dbReference>
<name>A0ABV7C561_9PROT</name>
<dbReference type="RefSeq" id="WP_216840300.1">
    <property type="nucleotide sequence ID" value="NZ_JAFNJS010000017.1"/>
</dbReference>
<protein>
    <submittedName>
        <fullName evidence="3">Helix-turn-helix transcriptional regulator</fullName>
    </submittedName>
</protein>
<dbReference type="InterPro" id="IPR050807">
    <property type="entry name" value="TransReg_Diox_bact_type"/>
</dbReference>
<evidence type="ECO:0000259" key="2">
    <source>
        <dbReference type="PROSITE" id="PS50943"/>
    </source>
</evidence>
<evidence type="ECO:0000313" key="3">
    <source>
        <dbReference type="EMBL" id="MFC3003858.1"/>
    </source>
</evidence>
<keyword evidence="1" id="KW-0238">DNA-binding</keyword>
<dbReference type="Proteomes" id="UP001595420">
    <property type="component" value="Unassembled WGS sequence"/>
</dbReference>
<evidence type="ECO:0000256" key="1">
    <source>
        <dbReference type="ARBA" id="ARBA00023125"/>
    </source>
</evidence>
<accession>A0ABV7C561</accession>
<evidence type="ECO:0000313" key="4">
    <source>
        <dbReference type="Proteomes" id="UP001595420"/>
    </source>
</evidence>
<proteinExistence type="predicted"/>
<comment type="caution">
    <text evidence="3">The sequence shown here is derived from an EMBL/GenBank/DDBJ whole genome shotgun (WGS) entry which is preliminary data.</text>
</comment>
<reference evidence="4" key="1">
    <citation type="journal article" date="2019" name="Int. J. Syst. Evol. Microbiol.">
        <title>The Global Catalogue of Microorganisms (GCM) 10K type strain sequencing project: providing services to taxonomists for standard genome sequencing and annotation.</title>
        <authorList>
            <consortium name="The Broad Institute Genomics Platform"/>
            <consortium name="The Broad Institute Genome Sequencing Center for Infectious Disease"/>
            <person name="Wu L."/>
            <person name="Ma J."/>
        </authorList>
    </citation>
    <scope>NUCLEOTIDE SEQUENCE [LARGE SCALE GENOMIC DNA]</scope>
    <source>
        <strain evidence="4">CGMCC 1.16855</strain>
    </source>
</reference>
<gene>
    <name evidence="3" type="ORF">ACFOD3_28445</name>
</gene>
<dbReference type="PANTHER" id="PTHR46797:SF1">
    <property type="entry name" value="METHYLPHOSPHONATE SYNTHASE"/>
    <property type="match status" value="1"/>
</dbReference>
<dbReference type="InterPro" id="IPR001387">
    <property type="entry name" value="Cro/C1-type_HTH"/>
</dbReference>
<dbReference type="SMART" id="SM00530">
    <property type="entry name" value="HTH_XRE"/>
    <property type="match status" value="1"/>
</dbReference>
<dbReference type="PANTHER" id="PTHR46797">
    <property type="entry name" value="HTH-TYPE TRANSCRIPTIONAL REGULATOR"/>
    <property type="match status" value="1"/>
</dbReference>
<dbReference type="InterPro" id="IPR010982">
    <property type="entry name" value="Lambda_DNA-bd_dom_sf"/>
</dbReference>
<dbReference type="Gene3D" id="1.10.260.40">
    <property type="entry name" value="lambda repressor-like DNA-binding domains"/>
    <property type="match status" value="1"/>
</dbReference>